<evidence type="ECO:0008006" key="3">
    <source>
        <dbReference type="Google" id="ProtNLM"/>
    </source>
</evidence>
<dbReference type="GeneID" id="28978052"/>
<keyword evidence="2" id="KW-1185">Reference proteome</keyword>
<dbReference type="InterPro" id="IPR023214">
    <property type="entry name" value="HAD_sf"/>
</dbReference>
<sequence length="405" mass="43914">MPATYTCRTCGSSFSSSRINWASPTCGSCELAARAEQRREGLSAARVTSVPFAARRAHLGTGTRAATKSDIGRLRVQPSVSPSPPSSQYFDLAHESGVTLASSAAASRPPPLVVVLSPSYTLVCRVSSSNSTLIVRPYLSTLLAYLYRRRRPEGLEREPVREVRIVVFSAMRIYNLATALHAIGLEPAPSVASTAKDTSAEGEVATTESADNEPLLDLVLPRESMGLDTLDYNRDVVTVKDLAIVWRGLGIEALDGIRTTVLVDESVQAAFPQPHSRLPITPFDPDSGSAVRSGRVRELPGSTCNDTALLSTIYYLELLGREANVPAALKGGLVRRSEEDARRVVRAREGLAEGAEVSLYDVQEELARRGRAVCAEYGIEVSREWDEQWREKVRKGGASEKVARS</sequence>
<dbReference type="STRING" id="578459.A0A0P9H086"/>
<organism evidence="1 2">
    <name type="scientific">Rhodotorula graminis (strain WP1)</name>
    <dbReference type="NCBI Taxonomy" id="578459"/>
    <lineage>
        <taxon>Eukaryota</taxon>
        <taxon>Fungi</taxon>
        <taxon>Dikarya</taxon>
        <taxon>Basidiomycota</taxon>
        <taxon>Pucciniomycotina</taxon>
        <taxon>Microbotryomycetes</taxon>
        <taxon>Sporidiobolales</taxon>
        <taxon>Sporidiobolaceae</taxon>
        <taxon>Rhodotorula</taxon>
    </lineage>
</organism>
<dbReference type="Gene3D" id="3.40.50.1000">
    <property type="entry name" value="HAD superfamily/HAD-like"/>
    <property type="match status" value="1"/>
</dbReference>
<evidence type="ECO:0000313" key="2">
    <source>
        <dbReference type="Proteomes" id="UP000053890"/>
    </source>
</evidence>
<dbReference type="Proteomes" id="UP000053890">
    <property type="component" value="Unassembled WGS sequence"/>
</dbReference>
<name>A0A0P9H086_RHOGW</name>
<protein>
    <recommendedName>
        <fullName evidence="3">FCP1 homology domain-containing protein</fullName>
    </recommendedName>
</protein>
<dbReference type="AlphaFoldDB" id="A0A0P9H086"/>
<evidence type="ECO:0000313" key="1">
    <source>
        <dbReference type="EMBL" id="KPV73215.1"/>
    </source>
</evidence>
<dbReference type="EMBL" id="KQ474083">
    <property type="protein sequence ID" value="KPV73215.1"/>
    <property type="molecule type" value="Genomic_DNA"/>
</dbReference>
<gene>
    <name evidence="1" type="ORF">RHOBADRAFT_54994</name>
</gene>
<reference evidence="1 2" key="1">
    <citation type="journal article" date="2015" name="Front. Microbiol.">
        <title>Genome sequence of the plant growth promoting endophytic yeast Rhodotorula graminis WP1.</title>
        <authorList>
            <person name="Firrincieli A."/>
            <person name="Otillar R."/>
            <person name="Salamov A."/>
            <person name="Schmutz J."/>
            <person name="Khan Z."/>
            <person name="Redman R.S."/>
            <person name="Fleck N.D."/>
            <person name="Lindquist E."/>
            <person name="Grigoriev I.V."/>
            <person name="Doty S.L."/>
        </authorList>
    </citation>
    <scope>NUCLEOTIDE SEQUENCE [LARGE SCALE GENOMIC DNA]</scope>
    <source>
        <strain evidence="1 2">WP1</strain>
    </source>
</reference>
<proteinExistence type="predicted"/>
<dbReference type="RefSeq" id="XP_018269264.1">
    <property type="nucleotide sequence ID" value="XM_018417604.1"/>
</dbReference>
<dbReference type="OrthoDB" id="2529877at2759"/>
<accession>A0A0P9H086</accession>